<name>A0A8H3B481_9AGAM</name>
<dbReference type="Proteomes" id="UP000663841">
    <property type="component" value="Unassembled WGS sequence"/>
</dbReference>
<organism evidence="1 2">
    <name type="scientific">Rhizoctonia solani</name>
    <dbReference type="NCBI Taxonomy" id="456999"/>
    <lineage>
        <taxon>Eukaryota</taxon>
        <taxon>Fungi</taxon>
        <taxon>Dikarya</taxon>
        <taxon>Basidiomycota</taxon>
        <taxon>Agaricomycotina</taxon>
        <taxon>Agaricomycetes</taxon>
        <taxon>Cantharellales</taxon>
        <taxon>Ceratobasidiaceae</taxon>
        <taxon>Rhizoctonia</taxon>
    </lineage>
</organism>
<reference evidence="1" key="1">
    <citation type="submission" date="2021-01" db="EMBL/GenBank/DDBJ databases">
        <authorList>
            <person name="Kaushik A."/>
        </authorList>
    </citation>
    <scope>NUCLEOTIDE SEQUENCE</scope>
    <source>
        <strain evidence="1">AG3-T5</strain>
    </source>
</reference>
<gene>
    <name evidence="1" type="ORF">RDB_LOCUS116691</name>
</gene>
<dbReference type="AlphaFoldDB" id="A0A8H3B481"/>
<protein>
    <submittedName>
        <fullName evidence="1">Uncharacterized protein</fullName>
    </submittedName>
</protein>
<comment type="caution">
    <text evidence="1">The sequence shown here is derived from an EMBL/GenBank/DDBJ whole genome shotgun (WGS) entry which is preliminary data.</text>
</comment>
<dbReference type="EMBL" id="CAJMWW010000120">
    <property type="protein sequence ID" value="CAE6447323.1"/>
    <property type="molecule type" value="Genomic_DNA"/>
</dbReference>
<accession>A0A8H3B481</accession>
<evidence type="ECO:0000313" key="1">
    <source>
        <dbReference type="EMBL" id="CAE6447323.1"/>
    </source>
</evidence>
<proteinExistence type="predicted"/>
<evidence type="ECO:0000313" key="2">
    <source>
        <dbReference type="Proteomes" id="UP000663841"/>
    </source>
</evidence>
<sequence length="561" mass="62258">MTKARIQQRVTLSTDTHASLESIRKISLLGSEGDASAIRDLAKSIDVSTVNSALRLSLDSITVSHLTKDGPAVIKGCIRVMKVVATENSKHTPSLNHECVYVCFRLLVITLNLCTLKRCGKLGKVLTTYTIRPDANIHAAISVALSGVIKNHVNPFAKGLESDSIDVFGWSFSSGLDRQTPLVTPTDVLMLLKLLWDLRKSYLQAMLSTSPPALSGLLFLFVRSLSQQHSPIVPDRELLKCKLYELGLRYLLIGEEDRNQHEVVGDILGRVSPDDHLWRQSSKYVDAEDSRCILKAYIDLIYKTKHNRTEFTMENLYFLLCFIVLSVESHAQGLLSSVIRSTLDYTWDLVLSLEGQKGIGPAVSIGGIFRSLTIILDPTNDRPYRLTRSTLKDVMEVMHQQDLVNLVAVVITKLKPGPSWPLSEDSTSTLQSLMAFFYSLSKVFPADQLKECFQDYVLDWWKFTQYIHITTYGFMVSHAGMNAYRDHYGRCNEVCIALCACVATADARQKFHTTIFTKGANAGVQTVMGIGGIAMIVVKQSIGRSIGSTENCAVIQASTLP</sequence>